<proteinExistence type="predicted"/>
<dbReference type="EMBL" id="JARK01001434">
    <property type="protein sequence ID" value="EYC02792.1"/>
    <property type="molecule type" value="Genomic_DNA"/>
</dbReference>
<evidence type="ECO:0000313" key="1">
    <source>
        <dbReference type="EMBL" id="EYC02792.1"/>
    </source>
</evidence>
<evidence type="ECO:0000313" key="2">
    <source>
        <dbReference type="Proteomes" id="UP000024635"/>
    </source>
</evidence>
<name>A0A016TJE2_9BILA</name>
<organism evidence="1 2">
    <name type="scientific">Ancylostoma ceylanicum</name>
    <dbReference type="NCBI Taxonomy" id="53326"/>
    <lineage>
        <taxon>Eukaryota</taxon>
        <taxon>Metazoa</taxon>
        <taxon>Ecdysozoa</taxon>
        <taxon>Nematoda</taxon>
        <taxon>Chromadorea</taxon>
        <taxon>Rhabditida</taxon>
        <taxon>Rhabditina</taxon>
        <taxon>Rhabditomorpha</taxon>
        <taxon>Strongyloidea</taxon>
        <taxon>Ancylostomatidae</taxon>
        <taxon>Ancylostomatinae</taxon>
        <taxon>Ancylostoma</taxon>
    </lineage>
</organism>
<reference evidence="2" key="1">
    <citation type="journal article" date="2015" name="Nat. Genet.">
        <title>The genome and transcriptome of the zoonotic hookworm Ancylostoma ceylanicum identify infection-specific gene families.</title>
        <authorList>
            <person name="Schwarz E.M."/>
            <person name="Hu Y."/>
            <person name="Antoshechkin I."/>
            <person name="Miller M.M."/>
            <person name="Sternberg P.W."/>
            <person name="Aroian R.V."/>
        </authorList>
    </citation>
    <scope>NUCLEOTIDE SEQUENCE</scope>
    <source>
        <strain evidence="2">HY135</strain>
    </source>
</reference>
<protein>
    <submittedName>
        <fullName evidence="1">Uncharacterized protein</fullName>
    </submittedName>
</protein>
<dbReference type="Proteomes" id="UP000024635">
    <property type="component" value="Unassembled WGS sequence"/>
</dbReference>
<comment type="caution">
    <text evidence="1">The sequence shown here is derived from an EMBL/GenBank/DDBJ whole genome shotgun (WGS) entry which is preliminary data.</text>
</comment>
<accession>A0A016TJE2</accession>
<gene>
    <name evidence="1" type="primary">Acey_s0098.g3122</name>
    <name evidence="1" type="ORF">Y032_0098g3122</name>
</gene>
<keyword evidence="2" id="KW-1185">Reference proteome</keyword>
<dbReference type="AlphaFoldDB" id="A0A016TJE2"/>
<sequence length="84" mass="9500">MTLSMCPILYRSGSLGIHYSFHTKCVCYGGSDDCGRIHSRIFQRLKRRPILAYGNTGLVEASHELKEVSCAHVHFNHPEKCFST</sequence>